<feature type="binding site" evidence="8">
    <location>
        <position position="110"/>
    </location>
    <ligand>
        <name>anthranilate</name>
        <dbReference type="ChEBI" id="CHEBI:16567"/>
        <label>1</label>
    </ligand>
</feature>
<protein>
    <recommendedName>
        <fullName evidence="2 8">Anthranilate phosphoribosyltransferase</fullName>
        <ecNumber evidence="2 8">2.4.2.18</ecNumber>
    </recommendedName>
</protein>
<dbReference type="GO" id="GO:0005829">
    <property type="term" value="C:cytosol"/>
    <property type="evidence" value="ECO:0007669"/>
    <property type="project" value="TreeGrafter"/>
</dbReference>
<keyword evidence="4 8" id="KW-0328">Glycosyltransferase</keyword>
<feature type="binding site" evidence="8">
    <location>
        <position position="225"/>
    </location>
    <ligand>
        <name>Mg(2+)</name>
        <dbReference type="ChEBI" id="CHEBI:18420"/>
        <label>1</label>
    </ligand>
</feature>
<keyword evidence="8" id="KW-0460">Magnesium</keyword>
<evidence type="ECO:0000256" key="7">
    <source>
        <dbReference type="ARBA" id="ARBA00023141"/>
    </source>
</evidence>
<feature type="binding site" evidence="8">
    <location>
        <position position="165"/>
    </location>
    <ligand>
        <name>anthranilate</name>
        <dbReference type="ChEBI" id="CHEBI:16567"/>
        <label>2</label>
    </ligand>
</feature>
<comment type="pathway">
    <text evidence="1 8">Amino-acid biosynthesis; L-tryptophan biosynthesis; L-tryptophan from chorismate: step 2/5.</text>
</comment>
<evidence type="ECO:0000256" key="8">
    <source>
        <dbReference type="HAMAP-Rule" id="MF_00211"/>
    </source>
</evidence>
<evidence type="ECO:0000256" key="6">
    <source>
        <dbReference type="ARBA" id="ARBA00022822"/>
    </source>
</evidence>
<dbReference type="NCBIfam" id="TIGR01245">
    <property type="entry name" value="trpD"/>
    <property type="match status" value="1"/>
</dbReference>
<feature type="binding site" evidence="8">
    <location>
        <position position="224"/>
    </location>
    <ligand>
        <name>Mg(2+)</name>
        <dbReference type="ChEBI" id="CHEBI:18420"/>
        <label>2</label>
    </ligand>
</feature>
<comment type="cofactor">
    <cofactor evidence="8">
        <name>Mg(2+)</name>
        <dbReference type="ChEBI" id="CHEBI:18420"/>
    </cofactor>
    <text evidence="8">Binds 2 magnesium ions per monomer.</text>
</comment>
<dbReference type="GO" id="GO:0000162">
    <property type="term" value="P:L-tryptophan biosynthetic process"/>
    <property type="evidence" value="ECO:0007669"/>
    <property type="project" value="UniProtKB-UniRule"/>
</dbReference>
<comment type="catalytic activity">
    <reaction evidence="8">
        <text>N-(5-phospho-beta-D-ribosyl)anthranilate + diphosphate = 5-phospho-alpha-D-ribose 1-diphosphate + anthranilate</text>
        <dbReference type="Rhea" id="RHEA:11768"/>
        <dbReference type="ChEBI" id="CHEBI:16567"/>
        <dbReference type="ChEBI" id="CHEBI:18277"/>
        <dbReference type="ChEBI" id="CHEBI:33019"/>
        <dbReference type="ChEBI" id="CHEBI:58017"/>
        <dbReference type="EC" id="2.4.2.18"/>
    </reaction>
</comment>
<name>A0A7G9YXM6_9EURY</name>
<organism evidence="11">
    <name type="scientific">Candidatus Methanophagaceae archaeon ANME-1 ERB6</name>
    <dbReference type="NCBI Taxonomy" id="2759912"/>
    <lineage>
        <taxon>Archaea</taxon>
        <taxon>Methanobacteriati</taxon>
        <taxon>Methanobacteriota</taxon>
        <taxon>Stenosarchaea group</taxon>
        <taxon>Methanomicrobia</taxon>
        <taxon>Candidatus Methanophagales</taxon>
        <taxon>Candidatus Methanophagaceae</taxon>
    </lineage>
</organism>
<dbReference type="EMBL" id="MT631520">
    <property type="protein sequence ID" value="QNO52760.1"/>
    <property type="molecule type" value="Genomic_DNA"/>
</dbReference>
<feature type="binding site" evidence="8">
    <location>
        <position position="80"/>
    </location>
    <ligand>
        <name>5-phospho-alpha-D-ribose 1-diphosphate</name>
        <dbReference type="ChEBI" id="CHEBI:58017"/>
    </ligand>
</feature>
<feature type="binding site" evidence="8">
    <location>
        <position position="225"/>
    </location>
    <ligand>
        <name>Mg(2+)</name>
        <dbReference type="ChEBI" id="CHEBI:18420"/>
        <label>2</label>
    </ligand>
</feature>
<evidence type="ECO:0000259" key="9">
    <source>
        <dbReference type="Pfam" id="PF00591"/>
    </source>
</evidence>
<dbReference type="SUPFAM" id="SSF52418">
    <property type="entry name" value="Nucleoside phosphorylase/phosphoribosyltransferase catalytic domain"/>
    <property type="match status" value="1"/>
</dbReference>
<dbReference type="Pfam" id="PF00591">
    <property type="entry name" value="Glycos_transf_3"/>
    <property type="match status" value="1"/>
</dbReference>
<dbReference type="InterPro" id="IPR000312">
    <property type="entry name" value="Glycosyl_Trfase_fam3"/>
</dbReference>
<dbReference type="FunFam" id="3.40.1030.10:FF:000002">
    <property type="entry name" value="Anthranilate phosphoribosyltransferase"/>
    <property type="match status" value="1"/>
</dbReference>
<dbReference type="HAMAP" id="MF_00211">
    <property type="entry name" value="TrpD"/>
    <property type="match status" value="1"/>
</dbReference>
<keyword evidence="6 8" id="KW-0822">Tryptophan biosynthesis</keyword>
<dbReference type="GO" id="GO:0000287">
    <property type="term" value="F:magnesium ion binding"/>
    <property type="evidence" value="ECO:0007669"/>
    <property type="project" value="UniProtKB-UniRule"/>
</dbReference>
<feature type="binding site" evidence="8">
    <location>
        <begin position="90"/>
        <end position="93"/>
    </location>
    <ligand>
        <name>5-phospho-alpha-D-ribose 1-diphosphate</name>
        <dbReference type="ChEBI" id="CHEBI:58017"/>
    </ligand>
</feature>
<dbReference type="Gene3D" id="3.40.1030.10">
    <property type="entry name" value="Nucleoside phosphorylase/phosphoribosyltransferase catalytic domain"/>
    <property type="match status" value="1"/>
</dbReference>
<keyword evidence="8" id="KW-0479">Metal-binding</keyword>
<feature type="binding site" evidence="8">
    <location>
        <position position="80"/>
    </location>
    <ligand>
        <name>anthranilate</name>
        <dbReference type="ChEBI" id="CHEBI:16567"/>
        <label>1</label>
    </ligand>
</feature>
<feature type="binding site" evidence="8">
    <location>
        <position position="92"/>
    </location>
    <ligand>
        <name>Mg(2+)</name>
        <dbReference type="ChEBI" id="CHEBI:18420"/>
        <label>1</label>
    </ligand>
</feature>
<evidence type="ECO:0000256" key="4">
    <source>
        <dbReference type="ARBA" id="ARBA00022676"/>
    </source>
</evidence>
<dbReference type="Pfam" id="PF02885">
    <property type="entry name" value="Glycos_trans_3N"/>
    <property type="match status" value="1"/>
</dbReference>
<evidence type="ECO:0000256" key="1">
    <source>
        <dbReference type="ARBA" id="ARBA00004907"/>
    </source>
</evidence>
<accession>A0A7G9YXM6</accession>
<evidence type="ECO:0000256" key="3">
    <source>
        <dbReference type="ARBA" id="ARBA00022605"/>
    </source>
</evidence>
<keyword evidence="3 8" id="KW-0028">Amino-acid biosynthesis</keyword>
<comment type="similarity">
    <text evidence="8">Belongs to the anthranilate phosphoribosyltransferase family.</text>
</comment>
<dbReference type="PANTHER" id="PTHR43285">
    <property type="entry name" value="ANTHRANILATE PHOSPHORIBOSYLTRANSFERASE"/>
    <property type="match status" value="1"/>
</dbReference>
<dbReference type="InterPro" id="IPR017459">
    <property type="entry name" value="Glycosyl_Trfase_fam3_N_dom"/>
</dbReference>
<comment type="caution">
    <text evidence="8">Lacks conserved residue(s) required for the propagation of feature annotation.</text>
</comment>
<feature type="domain" description="Glycosyl transferase family 3 N-terminal" evidence="10">
    <location>
        <begin position="5"/>
        <end position="65"/>
    </location>
</feature>
<evidence type="ECO:0000313" key="11">
    <source>
        <dbReference type="EMBL" id="QNO52760.1"/>
    </source>
</evidence>
<dbReference type="AlphaFoldDB" id="A0A7G9YXM6"/>
<evidence type="ECO:0000256" key="2">
    <source>
        <dbReference type="ARBA" id="ARBA00011948"/>
    </source>
</evidence>
<feature type="binding site" evidence="8">
    <location>
        <begin position="83"/>
        <end position="84"/>
    </location>
    <ligand>
        <name>5-phospho-alpha-D-ribose 1-diphosphate</name>
        <dbReference type="ChEBI" id="CHEBI:58017"/>
    </ligand>
</feature>
<feature type="binding site" evidence="8">
    <location>
        <position position="119"/>
    </location>
    <ligand>
        <name>5-phospho-alpha-D-ribose 1-diphosphate</name>
        <dbReference type="ChEBI" id="CHEBI:58017"/>
    </ligand>
</feature>
<evidence type="ECO:0000259" key="10">
    <source>
        <dbReference type="Pfam" id="PF02885"/>
    </source>
</evidence>
<comment type="subunit">
    <text evidence="8">Homodimer.</text>
</comment>
<reference evidence="11" key="1">
    <citation type="submission" date="2020-06" db="EMBL/GenBank/DDBJ databases">
        <title>Unique genomic features of the anaerobic methanotrophic archaea.</title>
        <authorList>
            <person name="Chadwick G.L."/>
            <person name="Skennerton C.T."/>
            <person name="Laso-Perez R."/>
            <person name="Leu A.O."/>
            <person name="Speth D.R."/>
            <person name="Yu H."/>
            <person name="Morgan-Lang C."/>
            <person name="Hatzenpichler R."/>
            <person name="Goudeau D."/>
            <person name="Malmstrom R."/>
            <person name="Brazelton W.J."/>
            <person name="Woyke T."/>
            <person name="Hallam S.J."/>
            <person name="Tyson G.W."/>
            <person name="Wegener G."/>
            <person name="Boetius A."/>
            <person name="Orphan V."/>
        </authorList>
    </citation>
    <scope>NUCLEOTIDE SEQUENCE</scope>
</reference>
<feature type="binding site" evidence="8">
    <location>
        <position position="88"/>
    </location>
    <ligand>
        <name>5-phospho-alpha-D-ribose 1-diphosphate</name>
        <dbReference type="ChEBI" id="CHEBI:58017"/>
    </ligand>
</feature>
<gene>
    <name evidence="8 11" type="primary">trpD</name>
    <name evidence="11" type="ORF">KDAIOKAM_00029</name>
</gene>
<dbReference type="SUPFAM" id="SSF47648">
    <property type="entry name" value="Nucleoside phosphorylase/phosphoribosyltransferase N-terminal domain"/>
    <property type="match status" value="1"/>
</dbReference>
<feature type="domain" description="Glycosyl transferase family 3" evidence="9">
    <location>
        <begin position="75"/>
        <end position="323"/>
    </location>
</feature>
<keyword evidence="7 8" id="KW-0057">Aromatic amino acid biosynthesis</keyword>
<keyword evidence="5 8" id="KW-0808">Transferase</keyword>
<dbReference type="EC" id="2.4.2.18" evidence="2 8"/>
<dbReference type="InterPro" id="IPR035902">
    <property type="entry name" value="Nuc_phospho_transferase"/>
</dbReference>
<evidence type="ECO:0000256" key="5">
    <source>
        <dbReference type="ARBA" id="ARBA00022679"/>
    </source>
</evidence>
<comment type="function">
    <text evidence="8">Catalyzes the transfer of the phosphoribosyl group of 5-phosphorylribose-1-pyrophosphate (PRPP) to anthranilate to yield N-(5'-phosphoribosyl)-anthranilate (PRA).</text>
</comment>
<dbReference type="UniPathway" id="UPA00035">
    <property type="reaction ID" value="UER00041"/>
</dbReference>
<dbReference type="Gene3D" id="1.20.970.10">
    <property type="entry name" value="Transferase, Pyrimidine Nucleoside Phosphorylase, Chain C"/>
    <property type="match status" value="1"/>
</dbReference>
<dbReference type="GO" id="GO:0004048">
    <property type="term" value="F:anthranilate phosphoribosyltransferase activity"/>
    <property type="evidence" value="ECO:0007669"/>
    <property type="project" value="UniProtKB-UniRule"/>
</dbReference>
<dbReference type="PANTHER" id="PTHR43285:SF2">
    <property type="entry name" value="ANTHRANILATE PHOSPHORIBOSYLTRANSFERASE"/>
    <property type="match status" value="1"/>
</dbReference>
<proteinExistence type="inferred from homology"/>
<dbReference type="InterPro" id="IPR036320">
    <property type="entry name" value="Glycosyl_Trfase_fam3_N_dom_sf"/>
</dbReference>
<feature type="binding site" evidence="8">
    <location>
        <begin position="107"/>
        <end position="115"/>
    </location>
    <ligand>
        <name>5-phospho-alpha-D-ribose 1-diphosphate</name>
        <dbReference type="ChEBI" id="CHEBI:58017"/>
    </ligand>
</feature>
<sequence length="335" mass="36064">MLENYLGKVVEKENLNAEEAENAMRAIMSGEAGNIQTAAFLASLRMKGETEEEIAAFARVMRDLALKINPNVVKSVDVCGTGGDAIKTFNISTTAAFITACVVPVAKHGNRSVTSKCGSADVIEELGVNLALPPRRIEECIEFIGIGFMFAPMHHQAMKNVMEVRQKLGMRTVFNILGPLTNPANATHQLIGVYDASVTEKIAKVLRILGLKKALVVHGEPGVDEVSVCGKTKVSQLSDGEITTYFINPEDFGVERALPGEIAGGSRKESAKILRDVLSCKEEGAKRDVVLLNAAAAIFAAAESRSIGEGFEIARDVLEEGRAAEKLEEFIKFAK</sequence>
<dbReference type="InterPro" id="IPR005940">
    <property type="entry name" value="Anthranilate_Pribosyl_Tfrase"/>
</dbReference>